<evidence type="ECO:0000256" key="5">
    <source>
        <dbReference type="SAM" id="SignalP"/>
    </source>
</evidence>
<dbReference type="PROSITE" id="PS01039">
    <property type="entry name" value="SBP_BACTERIAL_3"/>
    <property type="match status" value="1"/>
</dbReference>
<reference evidence="7 8" key="1">
    <citation type="submission" date="2019-07" db="EMBL/GenBank/DDBJ databases">
        <title>Tomitella cavernea sp. nov., an actinomycete isolated from soil.</title>
        <authorList>
            <person name="Cheng J."/>
        </authorList>
    </citation>
    <scope>NUCLEOTIDE SEQUENCE [LARGE SCALE GENOMIC DNA]</scope>
    <source>
        <strain evidence="7 8">HY188</strain>
    </source>
</reference>
<dbReference type="AlphaFoldDB" id="A0A516X3I5"/>
<dbReference type="KEGG" id="toy:FO059_10285"/>
<proteinExistence type="inferred from homology"/>
<dbReference type="PANTHER" id="PTHR30085">
    <property type="entry name" value="AMINO ACID ABC TRANSPORTER PERMEASE"/>
    <property type="match status" value="1"/>
</dbReference>
<dbReference type="InterPro" id="IPR001638">
    <property type="entry name" value="Solute-binding_3/MltF_N"/>
</dbReference>
<feature type="signal peptide" evidence="5">
    <location>
        <begin position="1"/>
        <end position="28"/>
    </location>
</feature>
<dbReference type="GO" id="GO:0030288">
    <property type="term" value="C:outer membrane-bounded periplasmic space"/>
    <property type="evidence" value="ECO:0007669"/>
    <property type="project" value="TreeGrafter"/>
</dbReference>
<dbReference type="SMART" id="SM00062">
    <property type="entry name" value="PBPb"/>
    <property type="match status" value="1"/>
</dbReference>
<keyword evidence="8" id="KW-1185">Reference proteome</keyword>
<gene>
    <name evidence="7" type="ORF">FO059_10285</name>
</gene>
<evidence type="ECO:0000256" key="4">
    <source>
        <dbReference type="RuleBase" id="RU003744"/>
    </source>
</evidence>
<keyword evidence="2" id="KW-0813">Transport</keyword>
<keyword evidence="3 5" id="KW-0732">Signal</keyword>
<name>A0A516X3I5_9ACTN</name>
<organism evidence="7 8">
    <name type="scientific">Tomitella fengzijianii</name>
    <dbReference type="NCBI Taxonomy" id="2597660"/>
    <lineage>
        <taxon>Bacteria</taxon>
        <taxon>Bacillati</taxon>
        <taxon>Actinomycetota</taxon>
        <taxon>Actinomycetes</taxon>
        <taxon>Mycobacteriales</taxon>
        <taxon>Tomitella</taxon>
    </lineage>
</organism>
<accession>A0A516X3I5</accession>
<dbReference type="Gene3D" id="3.40.190.10">
    <property type="entry name" value="Periplasmic binding protein-like II"/>
    <property type="match status" value="2"/>
</dbReference>
<protein>
    <submittedName>
        <fullName evidence="7">Glutamate ABC transporter substrate-binding protein</fullName>
    </submittedName>
</protein>
<evidence type="ECO:0000256" key="2">
    <source>
        <dbReference type="ARBA" id="ARBA00022448"/>
    </source>
</evidence>
<evidence type="ECO:0000256" key="1">
    <source>
        <dbReference type="ARBA" id="ARBA00010333"/>
    </source>
</evidence>
<evidence type="ECO:0000313" key="7">
    <source>
        <dbReference type="EMBL" id="QDQ97639.1"/>
    </source>
</evidence>
<dbReference type="EMBL" id="CP041765">
    <property type="protein sequence ID" value="QDQ97639.1"/>
    <property type="molecule type" value="Genomic_DNA"/>
</dbReference>
<dbReference type="PROSITE" id="PS51257">
    <property type="entry name" value="PROKAR_LIPOPROTEIN"/>
    <property type="match status" value="1"/>
</dbReference>
<dbReference type="OrthoDB" id="9807888at2"/>
<dbReference type="GO" id="GO:0006865">
    <property type="term" value="P:amino acid transport"/>
    <property type="evidence" value="ECO:0007669"/>
    <property type="project" value="TreeGrafter"/>
</dbReference>
<evidence type="ECO:0000256" key="3">
    <source>
        <dbReference type="ARBA" id="ARBA00022729"/>
    </source>
</evidence>
<dbReference type="InterPro" id="IPR051455">
    <property type="entry name" value="Bact_solute-bind_prot3"/>
</dbReference>
<dbReference type="Proteomes" id="UP000317344">
    <property type="component" value="Chromosome"/>
</dbReference>
<evidence type="ECO:0000259" key="6">
    <source>
        <dbReference type="SMART" id="SM00062"/>
    </source>
</evidence>
<evidence type="ECO:0000313" key="8">
    <source>
        <dbReference type="Proteomes" id="UP000317344"/>
    </source>
</evidence>
<sequence length="283" mass="30578">MHLTPRRRRRLVTALTAALTAVMLSAVAGCGSTEPRDPLADAKAGHLTIGVKYDQPGLGLREPDKQMTGFDIEVAEYIAQYLGVPADHITWKEAPSPQRETLIKNGEVDFIVATYSISESRLRAVDFAGPYYIAGQSLLVRADETDITGPESLEKGKKLCSVAGSTSAQNVKEMYPGVQLQQFDSYSSCVEALSRGKVDALTTDDIILAGYAAQYPGEFKLAGEPFTTEKYGVGLAKGQDAARDAINDAIEDMIVTGAWRAALEQTMGRSGFPLPDPPQVNRY</sequence>
<dbReference type="SUPFAM" id="SSF53850">
    <property type="entry name" value="Periplasmic binding protein-like II"/>
    <property type="match status" value="1"/>
</dbReference>
<feature type="chain" id="PRO_5022200567" evidence="5">
    <location>
        <begin position="29"/>
        <end position="283"/>
    </location>
</feature>
<dbReference type="CDD" id="cd13690">
    <property type="entry name" value="PBP2_GluB"/>
    <property type="match status" value="1"/>
</dbReference>
<dbReference type="InterPro" id="IPR018313">
    <property type="entry name" value="SBP_3_CS"/>
</dbReference>
<reference evidence="7 8" key="2">
    <citation type="submission" date="2019-07" db="EMBL/GenBank/DDBJ databases">
        <authorList>
            <person name="Huang Y."/>
        </authorList>
    </citation>
    <scope>NUCLEOTIDE SEQUENCE [LARGE SCALE GENOMIC DNA]</scope>
    <source>
        <strain evidence="7 8">HY188</strain>
    </source>
</reference>
<feature type="domain" description="Solute-binding protein family 3/N-terminal" evidence="6">
    <location>
        <begin position="46"/>
        <end position="270"/>
    </location>
</feature>
<dbReference type="GO" id="GO:0005576">
    <property type="term" value="C:extracellular region"/>
    <property type="evidence" value="ECO:0007669"/>
    <property type="project" value="TreeGrafter"/>
</dbReference>
<dbReference type="PANTHER" id="PTHR30085:SF6">
    <property type="entry name" value="ABC TRANSPORTER GLUTAMINE-BINDING PROTEIN GLNH"/>
    <property type="match status" value="1"/>
</dbReference>
<dbReference type="Pfam" id="PF00497">
    <property type="entry name" value="SBP_bac_3"/>
    <property type="match status" value="1"/>
</dbReference>
<comment type="similarity">
    <text evidence="1 4">Belongs to the bacterial solute-binding protein 3 family.</text>
</comment>